<evidence type="ECO:0000313" key="2">
    <source>
        <dbReference type="Proteomes" id="UP000829196"/>
    </source>
</evidence>
<protein>
    <submittedName>
        <fullName evidence="1">Uncharacterized protein</fullName>
    </submittedName>
</protein>
<comment type="caution">
    <text evidence="1">The sequence shown here is derived from an EMBL/GenBank/DDBJ whole genome shotgun (WGS) entry which is preliminary data.</text>
</comment>
<dbReference type="AlphaFoldDB" id="A0A8T3AML6"/>
<proteinExistence type="predicted"/>
<dbReference type="EMBL" id="JAGYWB010000015">
    <property type="protein sequence ID" value="KAI0497221.1"/>
    <property type="molecule type" value="Genomic_DNA"/>
</dbReference>
<organism evidence="1 2">
    <name type="scientific">Dendrobium nobile</name>
    <name type="common">Orchid</name>
    <dbReference type="NCBI Taxonomy" id="94219"/>
    <lineage>
        <taxon>Eukaryota</taxon>
        <taxon>Viridiplantae</taxon>
        <taxon>Streptophyta</taxon>
        <taxon>Embryophyta</taxon>
        <taxon>Tracheophyta</taxon>
        <taxon>Spermatophyta</taxon>
        <taxon>Magnoliopsida</taxon>
        <taxon>Liliopsida</taxon>
        <taxon>Asparagales</taxon>
        <taxon>Orchidaceae</taxon>
        <taxon>Epidendroideae</taxon>
        <taxon>Malaxideae</taxon>
        <taxon>Dendrobiinae</taxon>
        <taxon>Dendrobium</taxon>
    </lineage>
</organism>
<evidence type="ECO:0000313" key="1">
    <source>
        <dbReference type="EMBL" id="KAI0497221.1"/>
    </source>
</evidence>
<dbReference type="Proteomes" id="UP000829196">
    <property type="component" value="Unassembled WGS sequence"/>
</dbReference>
<accession>A0A8T3AML6</accession>
<keyword evidence="2" id="KW-1185">Reference proteome</keyword>
<gene>
    <name evidence="1" type="ORF">KFK09_020443</name>
</gene>
<reference evidence="1" key="1">
    <citation type="journal article" date="2022" name="Front. Genet.">
        <title>Chromosome-Scale Assembly of the Dendrobium nobile Genome Provides Insights Into the Molecular Mechanism of the Biosynthesis of the Medicinal Active Ingredient of Dendrobium.</title>
        <authorList>
            <person name="Xu Q."/>
            <person name="Niu S.-C."/>
            <person name="Li K.-L."/>
            <person name="Zheng P.-J."/>
            <person name="Zhang X.-J."/>
            <person name="Jia Y."/>
            <person name="Liu Y."/>
            <person name="Niu Y.-X."/>
            <person name="Yu L.-H."/>
            <person name="Chen D.-F."/>
            <person name="Zhang G.-Q."/>
        </authorList>
    </citation>
    <scope>NUCLEOTIDE SEQUENCE</scope>
    <source>
        <tissue evidence="1">Leaf</tissue>
    </source>
</reference>
<sequence length="67" mass="7177">MVSLKRSDFECTEDAIGVGVDVSFAGNYSEEDISEDIGRESQKPRGEMKALEAISGEGIIIASSHLT</sequence>
<name>A0A8T3AML6_DENNO</name>